<keyword evidence="15 19" id="KW-0472">Membrane</keyword>
<keyword evidence="8" id="KW-1003">Cell membrane</keyword>
<dbReference type="Pfam" id="PF01148">
    <property type="entry name" value="CTP_transf_1"/>
    <property type="match status" value="1"/>
</dbReference>
<dbReference type="RefSeq" id="WP_091744874.1">
    <property type="nucleotide sequence ID" value="NZ_FODY01000005.1"/>
</dbReference>
<comment type="similarity">
    <text evidence="5 18">Belongs to the CDS family.</text>
</comment>
<feature type="transmembrane region" description="Helical" evidence="19">
    <location>
        <begin position="106"/>
        <end position="124"/>
    </location>
</feature>
<reference evidence="20 21" key="1">
    <citation type="submission" date="2016-10" db="EMBL/GenBank/DDBJ databases">
        <authorList>
            <person name="de Groot N.N."/>
        </authorList>
    </citation>
    <scope>NUCLEOTIDE SEQUENCE [LARGE SCALE GENOMIC DNA]</scope>
    <source>
        <strain evidence="20 21">DSM 13305</strain>
    </source>
</reference>
<dbReference type="PANTHER" id="PTHR46382">
    <property type="entry name" value="PHOSPHATIDATE CYTIDYLYLTRANSFERASE"/>
    <property type="match status" value="1"/>
</dbReference>
<dbReference type="UniPathway" id="UPA00557">
    <property type="reaction ID" value="UER00614"/>
</dbReference>
<feature type="transmembrane region" description="Helical" evidence="19">
    <location>
        <begin position="144"/>
        <end position="165"/>
    </location>
</feature>
<dbReference type="PANTHER" id="PTHR46382:SF1">
    <property type="entry name" value="PHOSPHATIDATE CYTIDYLYLTRANSFERASE"/>
    <property type="match status" value="1"/>
</dbReference>
<dbReference type="EC" id="2.7.7.41" evidence="6 18"/>
<keyword evidence="16" id="KW-0594">Phospholipid biosynthesis</keyword>
<accession>A0A1H8SPN1</accession>
<dbReference type="STRING" id="112903.SAMN04490178_105137"/>
<evidence type="ECO:0000256" key="8">
    <source>
        <dbReference type="ARBA" id="ARBA00022475"/>
    </source>
</evidence>
<evidence type="ECO:0000256" key="1">
    <source>
        <dbReference type="ARBA" id="ARBA00001698"/>
    </source>
</evidence>
<evidence type="ECO:0000256" key="15">
    <source>
        <dbReference type="ARBA" id="ARBA00023136"/>
    </source>
</evidence>
<feature type="transmembrane region" description="Helical" evidence="19">
    <location>
        <begin position="186"/>
        <end position="207"/>
    </location>
</feature>
<evidence type="ECO:0000256" key="9">
    <source>
        <dbReference type="ARBA" id="ARBA00022516"/>
    </source>
</evidence>
<proteinExistence type="inferred from homology"/>
<keyword evidence="12 18" id="KW-0548">Nucleotidyltransferase</keyword>
<dbReference type="Proteomes" id="UP000198847">
    <property type="component" value="Unassembled WGS sequence"/>
</dbReference>
<comment type="pathway">
    <text evidence="4">Lipid metabolism.</text>
</comment>
<evidence type="ECO:0000256" key="19">
    <source>
        <dbReference type="SAM" id="Phobius"/>
    </source>
</evidence>
<dbReference type="GO" id="GO:0005886">
    <property type="term" value="C:plasma membrane"/>
    <property type="evidence" value="ECO:0007669"/>
    <property type="project" value="UniProtKB-SubCell"/>
</dbReference>
<dbReference type="GO" id="GO:0004605">
    <property type="term" value="F:phosphatidate cytidylyltransferase activity"/>
    <property type="evidence" value="ECO:0007669"/>
    <property type="project" value="UniProtKB-EC"/>
</dbReference>
<evidence type="ECO:0000256" key="11">
    <source>
        <dbReference type="ARBA" id="ARBA00022692"/>
    </source>
</evidence>
<name>A0A1H8SPN1_9FIRM</name>
<protein>
    <recommendedName>
        <fullName evidence="7 18">Phosphatidate cytidylyltransferase</fullName>
        <ecNumber evidence="6 18">2.7.7.41</ecNumber>
    </recommendedName>
</protein>
<keyword evidence="13 19" id="KW-1133">Transmembrane helix</keyword>
<evidence type="ECO:0000256" key="16">
    <source>
        <dbReference type="ARBA" id="ARBA00023209"/>
    </source>
</evidence>
<evidence type="ECO:0000256" key="4">
    <source>
        <dbReference type="ARBA" id="ARBA00005189"/>
    </source>
</evidence>
<organism evidence="20 21">
    <name type="scientific">Propionispora vibrioides</name>
    <dbReference type="NCBI Taxonomy" id="112903"/>
    <lineage>
        <taxon>Bacteria</taxon>
        <taxon>Bacillati</taxon>
        <taxon>Bacillota</taxon>
        <taxon>Negativicutes</taxon>
        <taxon>Selenomonadales</taxon>
        <taxon>Sporomusaceae</taxon>
        <taxon>Propionispora</taxon>
    </lineage>
</organism>
<evidence type="ECO:0000256" key="5">
    <source>
        <dbReference type="ARBA" id="ARBA00010185"/>
    </source>
</evidence>
<evidence type="ECO:0000256" key="14">
    <source>
        <dbReference type="ARBA" id="ARBA00023098"/>
    </source>
</evidence>
<comment type="catalytic activity">
    <reaction evidence="1 18">
        <text>a 1,2-diacyl-sn-glycero-3-phosphate + CTP + H(+) = a CDP-1,2-diacyl-sn-glycerol + diphosphate</text>
        <dbReference type="Rhea" id="RHEA:16229"/>
        <dbReference type="ChEBI" id="CHEBI:15378"/>
        <dbReference type="ChEBI" id="CHEBI:33019"/>
        <dbReference type="ChEBI" id="CHEBI:37563"/>
        <dbReference type="ChEBI" id="CHEBI:58332"/>
        <dbReference type="ChEBI" id="CHEBI:58608"/>
        <dbReference type="EC" id="2.7.7.41"/>
    </reaction>
</comment>
<evidence type="ECO:0000313" key="21">
    <source>
        <dbReference type="Proteomes" id="UP000198847"/>
    </source>
</evidence>
<evidence type="ECO:0000256" key="18">
    <source>
        <dbReference type="RuleBase" id="RU003938"/>
    </source>
</evidence>
<feature type="transmembrane region" description="Helical" evidence="19">
    <location>
        <begin position="54"/>
        <end position="72"/>
    </location>
</feature>
<dbReference type="PROSITE" id="PS01315">
    <property type="entry name" value="CDS"/>
    <property type="match status" value="1"/>
</dbReference>
<keyword evidence="21" id="KW-1185">Reference proteome</keyword>
<sequence length="275" mass="29665">MFSKRVLTAIIGIPATIYIIQYGQWLFFATIALLAVASWHEFCTMLRVKKTKLAYYPGFFGILLLLGCAWLGNPDETMGVLFITILLLLGKMVIGHKNFSVQEAVYSIFGIGYIGLAFSYLILLRSLQLTHPYPTLWGSLSAGIVYLWLPFIGTWANDTAAFLVGSRWGKQKLCPAISPGKTVEGALGGLVGSVAALAGIGSLVFGIPVLHTALIGCLVGVAAPVGDLAESAFKRFCGVKDSGSLLPGHGGVLDRFDSIMFTAPLVYYYIQLFLI</sequence>
<comment type="pathway">
    <text evidence="3 18">Phospholipid metabolism; CDP-diacylglycerol biosynthesis; CDP-diacylglycerol from sn-glycerol 3-phosphate: step 3/3.</text>
</comment>
<comment type="subcellular location">
    <subcellularLocation>
        <location evidence="2">Cell membrane</location>
        <topology evidence="2">Multi-pass membrane protein</topology>
    </subcellularLocation>
</comment>
<evidence type="ECO:0000256" key="12">
    <source>
        <dbReference type="ARBA" id="ARBA00022695"/>
    </source>
</evidence>
<dbReference type="AlphaFoldDB" id="A0A1H8SPN1"/>
<feature type="transmembrane region" description="Helical" evidence="19">
    <location>
        <begin position="78"/>
        <end position="94"/>
    </location>
</feature>
<dbReference type="OrthoDB" id="9799199at2"/>
<keyword evidence="9" id="KW-0444">Lipid biosynthesis</keyword>
<keyword evidence="11 18" id="KW-0812">Transmembrane</keyword>
<keyword evidence="10 18" id="KW-0808">Transferase</keyword>
<dbReference type="GO" id="GO:0016024">
    <property type="term" value="P:CDP-diacylglycerol biosynthetic process"/>
    <property type="evidence" value="ECO:0007669"/>
    <property type="project" value="UniProtKB-UniPathway"/>
</dbReference>
<dbReference type="EMBL" id="FODY01000005">
    <property type="protein sequence ID" value="SEO80284.1"/>
    <property type="molecule type" value="Genomic_DNA"/>
</dbReference>
<evidence type="ECO:0000256" key="7">
    <source>
        <dbReference type="ARBA" id="ARBA00019373"/>
    </source>
</evidence>
<evidence type="ECO:0000256" key="2">
    <source>
        <dbReference type="ARBA" id="ARBA00004651"/>
    </source>
</evidence>
<dbReference type="InterPro" id="IPR000374">
    <property type="entry name" value="PC_trans"/>
</dbReference>
<evidence type="ECO:0000256" key="6">
    <source>
        <dbReference type="ARBA" id="ARBA00012487"/>
    </source>
</evidence>
<evidence type="ECO:0000313" key="20">
    <source>
        <dbReference type="EMBL" id="SEO80284.1"/>
    </source>
</evidence>
<keyword evidence="17" id="KW-1208">Phospholipid metabolism</keyword>
<evidence type="ECO:0000256" key="3">
    <source>
        <dbReference type="ARBA" id="ARBA00005119"/>
    </source>
</evidence>
<gene>
    <name evidence="20" type="ORF">SAMN04490178_105137</name>
</gene>
<evidence type="ECO:0000256" key="17">
    <source>
        <dbReference type="ARBA" id="ARBA00023264"/>
    </source>
</evidence>
<keyword evidence="14" id="KW-0443">Lipid metabolism</keyword>
<evidence type="ECO:0000256" key="10">
    <source>
        <dbReference type="ARBA" id="ARBA00022679"/>
    </source>
</evidence>
<evidence type="ECO:0000256" key="13">
    <source>
        <dbReference type="ARBA" id="ARBA00022989"/>
    </source>
</evidence>